<keyword evidence="9" id="KW-1185">Reference proteome</keyword>
<dbReference type="GeneID" id="120527414"/>
<proteinExistence type="inferred from homology"/>
<dbReference type="PANTHER" id="PTHR12800">
    <property type="entry name" value="CDC37-RELATED"/>
    <property type="match status" value="1"/>
</dbReference>
<dbReference type="InterPro" id="IPR013874">
    <property type="entry name" value="Cdc37_Hsp90-bd"/>
</dbReference>
<dbReference type="EMBL" id="JAATIS010001721">
    <property type="protein sequence ID" value="KAG2465729.1"/>
    <property type="molecule type" value="Genomic_DNA"/>
</dbReference>
<dbReference type="GO" id="GO:0006457">
    <property type="term" value="P:protein folding"/>
    <property type="evidence" value="ECO:0007669"/>
    <property type="project" value="TreeGrafter"/>
</dbReference>
<dbReference type="OrthoDB" id="440202at2759"/>
<comment type="caution">
    <text evidence="8">The sequence shown here is derived from an EMBL/GenBank/DDBJ whole genome shotgun (WGS) entry which is preliminary data.</text>
</comment>
<dbReference type="Gene3D" id="1.20.58.610">
    <property type="entry name" value="Cdc37, Hsp90 binding domain"/>
    <property type="match status" value="1"/>
</dbReference>
<dbReference type="GO" id="GO:0051082">
    <property type="term" value="F:unfolded protein binding"/>
    <property type="evidence" value="ECO:0007669"/>
    <property type="project" value="TreeGrafter"/>
</dbReference>
<comment type="subcellular location">
    <subcellularLocation>
        <location evidence="1">Cytoplasm</location>
    </subcellularLocation>
</comment>
<keyword evidence="4" id="KW-0143">Chaperone</keyword>
<dbReference type="Pfam" id="PF08565">
    <property type="entry name" value="CDC37_M"/>
    <property type="match status" value="1"/>
</dbReference>
<evidence type="ECO:0000313" key="9">
    <source>
        <dbReference type="Proteomes" id="UP000886611"/>
    </source>
</evidence>
<dbReference type="InterPro" id="IPR038189">
    <property type="entry name" value="Cdc37_Hsp90-bd_sf"/>
</dbReference>
<evidence type="ECO:0000256" key="2">
    <source>
        <dbReference type="ARBA" id="ARBA00006222"/>
    </source>
</evidence>
<feature type="non-terminal residue" evidence="8">
    <location>
        <position position="1"/>
    </location>
</feature>
<dbReference type="Proteomes" id="UP000886611">
    <property type="component" value="Unassembled WGS sequence"/>
</dbReference>
<organism evidence="8 9">
    <name type="scientific">Polypterus senegalus</name>
    <name type="common">Senegal bichir</name>
    <dbReference type="NCBI Taxonomy" id="55291"/>
    <lineage>
        <taxon>Eukaryota</taxon>
        <taxon>Metazoa</taxon>
        <taxon>Chordata</taxon>
        <taxon>Craniata</taxon>
        <taxon>Vertebrata</taxon>
        <taxon>Euteleostomi</taxon>
        <taxon>Actinopterygii</taxon>
        <taxon>Polypteriformes</taxon>
        <taxon>Polypteridae</taxon>
        <taxon>Polypterus</taxon>
    </lineage>
</organism>
<evidence type="ECO:0000256" key="6">
    <source>
        <dbReference type="ARBA" id="ARBA00040086"/>
    </source>
</evidence>
<sequence>MNYHNWRGGGATITEDERSASQAFLCPQGSPVNWQASADNMELTFKSNVQCSTSSIESKWQLAEAQQTLCNLGLHNCESDEQERATAQVNSSELNQTVEEWRQKESMLRWEGKSTSPTSEILFKEVFNKSLINVHNGNSTRSEETKTEGFVQKYESQIQYFGMLRRWEDSQRYLSDNPHLVCDETTNYLILWCFHLQAEKKDALMDQVAHQAVVMQFILEMAKSHKVDPRSFFRYFFQKAKERDGSYLEAFKSELDSFKWRLKENELKGRPSSLEDWQQLGYGCLDSKQVLNSLPTVAEQYVRSCEGARLWISPERDLKAKSSDESRWMETS</sequence>
<dbReference type="GO" id="GO:0051087">
    <property type="term" value="F:protein-folding chaperone binding"/>
    <property type="evidence" value="ECO:0007669"/>
    <property type="project" value="TreeGrafter"/>
</dbReference>
<dbReference type="FunFam" id="1.20.58.610:FF:000001">
    <property type="entry name" value="Hsp90 co-chaperone Cdc37-like 1"/>
    <property type="match status" value="1"/>
</dbReference>
<dbReference type="InterPro" id="IPR004918">
    <property type="entry name" value="Cdc37"/>
</dbReference>
<gene>
    <name evidence="8" type="primary">Cdc37l1</name>
    <name evidence="8" type="ORF">GTO96_0016448</name>
</gene>
<dbReference type="GO" id="GO:0005737">
    <property type="term" value="C:cytoplasm"/>
    <property type="evidence" value="ECO:0007669"/>
    <property type="project" value="UniProtKB-SubCell"/>
</dbReference>
<dbReference type="GO" id="GO:0050821">
    <property type="term" value="P:protein stabilization"/>
    <property type="evidence" value="ECO:0007669"/>
    <property type="project" value="TreeGrafter"/>
</dbReference>
<evidence type="ECO:0000313" key="8">
    <source>
        <dbReference type="EMBL" id="KAG2465729.1"/>
    </source>
</evidence>
<comment type="similarity">
    <text evidence="2">Belongs to the CDC37 family.</text>
</comment>
<accession>A0A8X7XEA5</accession>
<dbReference type="AlphaFoldDB" id="A0A8X7XEA5"/>
<evidence type="ECO:0000256" key="1">
    <source>
        <dbReference type="ARBA" id="ARBA00004496"/>
    </source>
</evidence>
<reference evidence="8 9" key="1">
    <citation type="journal article" date="2021" name="Cell">
        <title>Tracing the genetic footprints of vertebrate landing in non-teleost ray-finned fishes.</title>
        <authorList>
            <person name="Bi X."/>
            <person name="Wang K."/>
            <person name="Yang L."/>
            <person name="Pan H."/>
            <person name="Jiang H."/>
            <person name="Wei Q."/>
            <person name="Fang M."/>
            <person name="Yu H."/>
            <person name="Zhu C."/>
            <person name="Cai Y."/>
            <person name="He Y."/>
            <person name="Gan X."/>
            <person name="Zeng H."/>
            <person name="Yu D."/>
            <person name="Zhu Y."/>
            <person name="Jiang H."/>
            <person name="Qiu Q."/>
            <person name="Yang H."/>
            <person name="Zhang Y.E."/>
            <person name="Wang W."/>
            <person name="Zhu M."/>
            <person name="He S."/>
            <person name="Zhang G."/>
        </authorList>
    </citation>
    <scope>NUCLEOTIDE SEQUENCE [LARGE SCALE GENOMIC DNA]</scope>
    <source>
        <strain evidence="8">Bchr_013</strain>
    </source>
</reference>
<dbReference type="SMART" id="SM01070">
    <property type="entry name" value="CDC37_M"/>
    <property type="match status" value="1"/>
</dbReference>
<dbReference type="RefSeq" id="XP_039606731.1">
    <property type="nucleotide sequence ID" value="XM_039750797.1"/>
</dbReference>
<dbReference type="SUPFAM" id="SSF101391">
    <property type="entry name" value="Hsp90 co-chaperone CDC37"/>
    <property type="match status" value="1"/>
</dbReference>
<evidence type="ECO:0000256" key="5">
    <source>
        <dbReference type="ARBA" id="ARBA00037145"/>
    </source>
</evidence>
<evidence type="ECO:0000256" key="4">
    <source>
        <dbReference type="ARBA" id="ARBA00023186"/>
    </source>
</evidence>
<comment type="function">
    <text evidence="5">Co-chaperone that binds to numerous proteins and promotes their interaction with Hsp70 and Hsp90.</text>
</comment>
<feature type="domain" description="Cdc37 Hsp90 binding" evidence="7">
    <location>
        <begin position="124"/>
        <end position="269"/>
    </location>
</feature>
<feature type="non-terminal residue" evidence="8">
    <location>
        <position position="332"/>
    </location>
</feature>
<dbReference type="PANTHER" id="PTHR12800:SF2">
    <property type="entry name" value="HSP90 CO-CHAPERONE CDC37-LIKE 1"/>
    <property type="match status" value="1"/>
</dbReference>
<name>A0A8X7XEA5_POLSE</name>
<evidence type="ECO:0000259" key="7">
    <source>
        <dbReference type="SMART" id="SM01070"/>
    </source>
</evidence>
<evidence type="ECO:0000256" key="3">
    <source>
        <dbReference type="ARBA" id="ARBA00022490"/>
    </source>
</evidence>
<protein>
    <recommendedName>
        <fullName evidence="6">Hsp90 co-chaperone Cdc37-like 1</fullName>
    </recommendedName>
</protein>
<keyword evidence="3" id="KW-0963">Cytoplasm</keyword>
<dbReference type="GO" id="GO:0031072">
    <property type="term" value="F:heat shock protein binding"/>
    <property type="evidence" value="ECO:0007669"/>
    <property type="project" value="TreeGrafter"/>
</dbReference>